<accession>L5K3G6</accession>
<dbReference type="AlphaFoldDB" id="L5K3G6"/>
<organism evidence="1 2">
    <name type="scientific">Pteropus alecto</name>
    <name type="common">Black flying fox</name>
    <dbReference type="NCBI Taxonomy" id="9402"/>
    <lineage>
        <taxon>Eukaryota</taxon>
        <taxon>Metazoa</taxon>
        <taxon>Chordata</taxon>
        <taxon>Craniata</taxon>
        <taxon>Vertebrata</taxon>
        <taxon>Euteleostomi</taxon>
        <taxon>Mammalia</taxon>
        <taxon>Eutheria</taxon>
        <taxon>Laurasiatheria</taxon>
        <taxon>Chiroptera</taxon>
        <taxon>Yinpterochiroptera</taxon>
        <taxon>Pteropodoidea</taxon>
        <taxon>Pteropodidae</taxon>
        <taxon>Pteropodinae</taxon>
        <taxon>Pteropus</taxon>
    </lineage>
</organism>
<name>L5K3G6_PTEAL</name>
<proteinExistence type="predicted"/>
<dbReference type="InParanoid" id="L5K3G6"/>
<evidence type="ECO:0000313" key="2">
    <source>
        <dbReference type="Proteomes" id="UP000010552"/>
    </source>
</evidence>
<keyword evidence="2" id="KW-1185">Reference proteome</keyword>
<gene>
    <name evidence="1" type="ORF">PAL_GLEAN10000524</name>
</gene>
<sequence>MQTGNIRPLFSKLLQIQGLDLGRWFLGSERRSGHGPTYEFGRDTDCTSYQGSVMHVVMKAATAFLKSSENHAIFAL</sequence>
<dbReference type="Proteomes" id="UP000010552">
    <property type="component" value="Unassembled WGS sequence"/>
</dbReference>
<dbReference type="EMBL" id="KB031054">
    <property type="protein sequence ID" value="ELK05018.1"/>
    <property type="molecule type" value="Genomic_DNA"/>
</dbReference>
<reference evidence="2" key="1">
    <citation type="journal article" date="2013" name="Science">
        <title>Comparative analysis of bat genomes provides insight into the evolution of flight and immunity.</title>
        <authorList>
            <person name="Zhang G."/>
            <person name="Cowled C."/>
            <person name="Shi Z."/>
            <person name="Huang Z."/>
            <person name="Bishop-Lilly K.A."/>
            <person name="Fang X."/>
            <person name="Wynne J.W."/>
            <person name="Xiong Z."/>
            <person name="Baker M.L."/>
            <person name="Zhao W."/>
            <person name="Tachedjian M."/>
            <person name="Zhu Y."/>
            <person name="Zhou P."/>
            <person name="Jiang X."/>
            <person name="Ng J."/>
            <person name="Yang L."/>
            <person name="Wu L."/>
            <person name="Xiao J."/>
            <person name="Feng Y."/>
            <person name="Chen Y."/>
            <person name="Sun X."/>
            <person name="Zhang Y."/>
            <person name="Marsh G.A."/>
            <person name="Crameri G."/>
            <person name="Broder C.C."/>
            <person name="Frey K.G."/>
            <person name="Wang L.F."/>
            <person name="Wang J."/>
        </authorList>
    </citation>
    <scope>NUCLEOTIDE SEQUENCE [LARGE SCALE GENOMIC DNA]</scope>
</reference>
<protein>
    <submittedName>
        <fullName evidence="1">Uncharacterized protein</fullName>
    </submittedName>
</protein>
<evidence type="ECO:0000313" key="1">
    <source>
        <dbReference type="EMBL" id="ELK05018.1"/>
    </source>
</evidence>